<evidence type="ECO:0000256" key="11">
    <source>
        <dbReference type="RuleBase" id="RU000679"/>
    </source>
</evidence>
<dbReference type="EMBL" id="JAWDGP010006217">
    <property type="protein sequence ID" value="KAK3745493.1"/>
    <property type="molecule type" value="Genomic_DNA"/>
</dbReference>
<dbReference type="Gene3D" id="2.60.470.10">
    <property type="entry name" value="Acid-sensing ion channels like domains"/>
    <property type="match status" value="1"/>
</dbReference>
<evidence type="ECO:0000256" key="4">
    <source>
        <dbReference type="ARBA" id="ARBA00022692"/>
    </source>
</evidence>
<evidence type="ECO:0000256" key="8">
    <source>
        <dbReference type="ARBA" id="ARBA00023136"/>
    </source>
</evidence>
<comment type="caution">
    <text evidence="13">The sequence shown here is derived from an EMBL/GenBank/DDBJ whole genome shotgun (WGS) entry which is preliminary data.</text>
</comment>
<evidence type="ECO:0000313" key="13">
    <source>
        <dbReference type="EMBL" id="KAK3745493.1"/>
    </source>
</evidence>
<evidence type="ECO:0000256" key="2">
    <source>
        <dbReference type="ARBA" id="ARBA00022448"/>
    </source>
</evidence>
<dbReference type="PANTHER" id="PTHR11690:SF248">
    <property type="entry name" value="PICKPOCKET 17, ISOFORM A"/>
    <property type="match status" value="1"/>
</dbReference>
<evidence type="ECO:0000256" key="6">
    <source>
        <dbReference type="ARBA" id="ARBA00023053"/>
    </source>
</evidence>
<comment type="similarity">
    <text evidence="11">Belongs to the amiloride-sensitive sodium channel (TC 1.A.6) family.</text>
</comment>
<keyword evidence="5 12" id="KW-1133">Transmembrane helix</keyword>
<dbReference type="Proteomes" id="UP001283361">
    <property type="component" value="Unassembled WGS sequence"/>
</dbReference>
<keyword evidence="8 12" id="KW-0472">Membrane</keyword>
<dbReference type="GO" id="GO:0015280">
    <property type="term" value="F:ligand-gated sodium channel activity"/>
    <property type="evidence" value="ECO:0007669"/>
    <property type="project" value="TreeGrafter"/>
</dbReference>
<dbReference type="Pfam" id="PF00858">
    <property type="entry name" value="ASC"/>
    <property type="match status" value="1"/>
</dbReference>
<evidence type="ECO:0000256" key="10">
    <source>
        <dbReference type="ARBA" id="ARBA00023303"/>
    </source>
</evidence>
<sequence>MVSIKELADYLSAHKLLNFRIVESKVGHETNITDYSSPYSDSTNCSFPDPTDIYSTSFGTYSSFPTTSTTATKDDNKSERKLRTTALELLCRFGQTTSMHGLSQAMGDRPRWRRLVWATLVIGFSIWATYNVTNIISDFRKNPVITSVSSEYQGKVKFPAVTICNLNRIRLSMAPPLVQDLTDFYLSLFAKVEDINTLISLVMRHYPSDYQREIGHHMDRMLFSCRFGTEYCFPHNFTYFYNLLYGNCFTFASSHYQDRDQWSMKQAGPQHGLNLELDIQYDEYLTSSPVAGVKVIIHDNEEVPFPEDGGVVAGTGVHTNIGIKKTQIKRLPAPHGDCIQEVGSTNTHKNLFSEEGFAYSLHACLKSCFQESVYKACHCCDPSYPCVSEALQLSTGILAPGGTIQYCNVTDDGKFECVDRMANLFAESKLGCTQSCPPSCQQSTYSTSVSTAKWPTYRYWSTVVYNQGVSGDVSNLVQQYESTFLKISVYFDSLIVEKVESQPAYSWNRLLGEIGGQLGLLLGFSLLTAVEILELLLVDLGAGLGFKTFWK</sequence>
<evidence type="ECO:0000256" key="12">
    <source>
        <dbReference type="SAM" id="Phobius"/>
    </source>
</evidence>
<keyword evidence="9 11" id="KW-0739">Sodium transport</keyword>
<dbReference type="AlphaFoldDB" id="A0AAE1CYP2"/>
<dbReference type="PRINTS" id="PR01078">
    <property type="entry name" value="AMINACHANNEL"/>
</dbReference>
<evidence type="ECO:0000256" key="9">
    <source>
        <dbReference type="ARBA" id="ARBA00023201"/>
    </source>
</evidence>
<dbReference type="GO" id="GO:0005886">
    <property type="term" value="C:plasma membrane"/>
    <property type="evidence" value="ECO:0007669"/>
    <property type="project" value="TreeGrafter"/>
</dbReference>
<gene>
    <name evidence="13" type="ORF">RRG08_016616</name>
</gene>
<reference evidence="13" key="1">
    <citation type="journal article" date="2023" name="G3 (Bethesda)">
        <title>A reference genome for the long-term kleptoplast-retaining sea slug Elysia crispata morphotype clarki.</title>
        <authorList>
            <person name="Eastman K.E."/>
            <person name="Pendleton A.L."/>
            <person name="Shaikh M.A."/>
            <person name="Suttiyut T."/>
            <person name="Ogas R."/>
            <person name="Tomko P."/>
            <person name="Gavelis G."/>
            <person name="Widhalm J.R."/>
            <person name="Wisecaver J.H."/>
        </authorList>
    </citation>
    <scope>NUCLEOTIDE SEQUENCE</scope>
    <source>
        <strain evidence="13">ECLA1</strain>
    </source>
</reference>
<proteinExistence type="inferred from homology"/>
<keyword evidence="3 11" id="KW-0894">Sodium channel</keyword>
<evidence type="ECO:0000256" key="5">
    <source>
        <dbReference type="ARBA" id="ARBA00022989"/>
    </source>
</evidence>
<organism evidence="13 14">
    <name type="scientific">Elysia crispata</name>
    <name type="common">lettuce slug</name>
    <dbReference type="NCBI Taxonomy" id="231223"/>
    <lineage>
        <taxon>Eukaryota</taxon>
        <taxon>Metazoa</taxon>
        <taxon>Spiralia</taxon>
        <taxon>Lophotrochozoa</taxon>
        <taxon>Mollusca</taxon>
        <taxon>Gastropoda</taxon>
        <taxon>Heterobranchia</taxon>
        <taxon>Euthyneura</taxon>
        <taxon>Panpulmonata</taxon>
        <taxon>Sacoglossa</taxon>
        <taxon>Placobranchoidea</taxon>
        <taxon>Plakobranchidae</taxon>
        <taxon>Elysia</taxon>
    </lineage>
</organism>
<feature type="transmembrane region" description="Helical" evidence="12">
    <location>
        <begin position="115"/>
        <end position="133"/>
    </location>
</feature>
<keyword evidence="14" id="KW-1185">Reference proteome</keyword>
<keyword evidence="10 11" id="KW-0407">Ion channel</keyword>
<keyword evidence="2 11" id="KW-0813">Transport</keyword>
<dbReference type="InterPro" id="IPR001873">
    <property type="entry name" value="ENaC"/>
</dbReference>
<evidence type="ECO:0000256" key="7">
    <source>
        <dbReference type="ARBA" id="ARBA00023065"/>
    </source>
</evidence>
<dbReference type="Gene3D" id="1.10.287.770">
    <property type="entry name" value="YojJ-like"/>
    <property type="match status" value="1"/>
</dbReference>
<evidence type="ECO:0000256" key="1">
    <source>
        <dbReference type="ARBA" id="ARBA00004141"/>
    </source>
</evidence>
<dbReference type="PANTHER" id="PTHR11690">
    <property type="entry name" value="AMILORIDE-SENSITIVE SODIUM CHANNEL-RELATED"/>
    <property type="match status" value="1"/>
</dbReference>
<evidence type="ECO:0000256" key="3">
    <source>
        <dbReference type="ARBA" id="ARBA00022461"/>
    </source>
</evidence>
<accession>A0AAE1CYP2</accession>
<keyword evidence="6" id="KW-0915">Sodium</keyword>
<comment type="subcellular location">
    <subcellularLocation>
        <location evidence="1">Membrane</location>
        <topology evidence="1">Multi-pass membrane protein</topology>
    </subcellularLocation>
</comment>
<keyword evidence="7 11" id="KW-0406">Ion transport</keyword>
<evidence type="ECO:0000313" key="14">
    <source>
        <dbReference type="Proteomes" id="UP001283361"/>
    </source>
</evidence>
<protein>
    <submittedName>
        <fullName evidence="13">Uncharacterized protein</fullName>
    </submittedName>
</protein>
<keyword evidence="4 11" id="KW-0812">Transmembrane</keyword>
<name>A0AAE1CYP2_9GAST</name>